<gene>
    <name evidence="1" type="ORF">METZ01_LOCUS200032</name>
</gene>
<evidence type="ECO:0008006" key="2">
    <source>
        <dbReference type="Google" id="ProtNLM"/>
    </source>
</evidence>
<sequence length="96" mass="11334">MIPKRPDIYYKKEDVLKRLKQIKKSVIKKNMAKKLDVKRKTKKVKRKTKKAFGGYSINFKNRKETIEQVFGKADIPPSQMTKKLWNFIKAKGLGHK</sequence>
<organism evidence="1">
    <name type="scientific">marine metagenome</name>
    <dbReference type="NCBI Taxonomy" id="408172"/>
    <lineage>
        <taxon>unclassified sequences</taxon>
        <taxon>metagenomes</taxon>
        <taxon>ecological metagenomes</taxon>
    </lineage>
</organism>
<dbReference type="AlphaFoldDB" id="A0A382E903"/>
<dbReference type="EMBL" id="UINC01043316">
    <property type="protein sequence ID" value="SVB47178.1"/>
    <property type="molecule type" value="Genomic_DNA"/>
</dbReference>
<reference evidence="1" key="1">
    <citation type="submission" date="2018-05" db="EMBL/GenBank/DDBJ databases">
        <authorList>
            <person name="Lanie J.A."/>
            <person name="Ng W.-L."/>
            <person name="Kazmierczak K.M."/>
            <person name="Andrzejewski T.M."/>
            <person name="Davidsen T.M."/>
            <person name="Wayne K.J."/>
            <person name="Tettelin H."/>
            <person name="Glass J.I."/>
            <person name="Rusch D."/>
            <person name="Podicherti R."/>
            <person name="Tsui H.-C.T."/>
            <person name="Winkler M.E."/>
        </authorList>
    </citation>
    <scope>NUCLEOTIDE SEQUENCE</scope>
</reference>
<proteinExistence type="predicted"/>
<name>A0A382E903_9ZZZZ</name>
<protein>
    <recommendedName>
        <fullName evidence="2">DM2 domain-containing protein</fullName>
    </recommendedName>
</protein>
<accession>A0A382E903</accession>
<evidence type="ECO:0000313" key="1">
    <source>
        <dbReference type="EMBL" id="SVB47178.1"/>
    </source>
</evidence>